<organism evidence="3 4">
    <name type="scientific">Deinococcus radiopugnans ATCC 19172</name>
    <dbReference type="NCBI Taxonomy" id="585398"/>
    <lineage>
        <taxon>Bacteria</taxon>
        <taxon>Thermotogati</taxon>
        <taxon>Deinococcota</taxon>
        <taxon>Deinococci</taxon>
        <taxon>Deinococcales</taxon>
        <taxon>Deinococcaceae</taxon>
        <taxon>Deinococcus</taxon>
    </lineage>
</organism>
<dbReference type="PANTHER" id="PTHR34474:SF2">
    <property type="entry name" value="SIGNAL TRANSDUCTION PROTEIN TRAP"/>
    <property type="match status" value="1"/>
</dbReference>
<gene>
    <name evidence="3" type="ORF">FHR04_10630</name>
    <name evidence="2" type="ORF">HNQ04_000326</name>
</gene>
<dbReference type="Proteomes" id="UP000629870">
    <property type="component" value="Unassembled WGS sequence"/>
</dbReference>
<dbReference type="GO" id="GO:0004497">
    <property type="term" value="F:monooxygenase activity"/>
    <property type="evidence" value="ECO:0007669"/>
    <property type="project" value="UniProtKB-KW"/>
</dbReference>
<keyword evidence="5" id="KW-1185">Reference proteome</keyword>
<dbReference type="RefSeq" id="WP_139403151.1">
    <property type="nucleotide sequence ID" value="NZ_JACHEW010000001.1"/>
</dbReference>
<proteinExistence type="predicted"/>
<comment type="caution">
    <text evidence="3">The sequence shown here is derived from an EMBL/GenBank/DDBJ whole genome shotgun (WGS) entry which is preliminary data.</text>
</comment>
<feature type="domain" description="ABM" evidence="1">
    <location>
        <begin position="2"/>
        <end position="94"/>
    </location>
</feature>
<sequence>MITVANRMYVSPEYREQFEQRFRQRAGLVDGMPGFLANHVLRPTKEGEPYVVLTFWDSREAFEAWTSSDAFRQGHARSGALPKEAFNGPGGLEVHEVLEFGAG</sequence>
<dbReference type="InterPro" id="IPR011008">
    <property type="entry name" value="Dimeric_a/b-barrel"/>
</dbReference>
<dbReference type="Gene3D" id="3.30.70.100">
    <property type="match status" value="1"/>
</dbReference>
<dbReference type="EMBL" id="VDMO01000010">
    <property type="protein sequence ID" value="TNM70928.1"/>
    <property type="molecule type" value="Genomic_DNA"/>
</dbReference>
<reference evidence="3 4" key="1">
    <citation type="submission" date="2019-06" db="EMBL/GenBank/DDBJ databases">
        <title>Genome sequence of Deinococcus radiopugnans ATCC 19172.</title>
        <authorList>
            <person name="Maclea K.S."/>
            <person name="Maynard C.R."/>
        </authorList>
    </citation>
    <scope>NUCLEOTIDE SEQUENCE [LARGE SCALE GENOMIC DNA]</scope>
    <source>
        <strain evidence="3 4">ATCC 19172</strain>
    </source>
</reference>
<reference evidence="2 5" key="2">
    <citation type="submission" date="2020-08" db="EMBL/GenBank/DDBJ databases">
        <title>Genomic Encyclopedia of Type Strains, Phase IV (KMG-IV): sequencing the most valuable type-strain genomes for metagenomic binning, comparative biology and taxonomic classification.</title>
        <authorList>
            <person name="Goeker M."/>
        </authorList>
    </citation>
    <scope>NUCLEOTIDE SEQUENCE [LARGE SCALE GENOMIC DNA]</scope>
    <source>
        <strain evidence="2 5">DSM 12027</strain>
    </source>
</reference>
<dbReference type="Proteomes" id="UP000313988">
    <property type="component" value="Unassembled WGS sequence"/>
</dbReference>
<dbReference type="Pfam" id="PF03992">
    <property type="entry name" value="ABM"/>
    <property type="match status" value="1"/>
</dbReference>
<evidence type="ECO:0000313" key="5">
    <source>
        <dbReference type="Proteomes" id="UP000629870"/>
    </source>
</evidence>
<dbReference type="PANTHER" id="PTHR34474">
    <property type="entry name" value="SIGNAL TRANSDUCTION PROTEIN TRAP"/>
    <property type="match status" value="1"/>
</dbReference>
<keyword evidence="3" id="KW-0503">Monooxygenase</keyword>
<dbReference type="SUPFAM" id="SSF54909">
    <property type="entry name" value="Dimeric alpha+beta barrel"/>
    <property type="match status" value="1"/>
</dbReference>
<accession>A0A5C4Y5T4</accession>
<name>A0A5C4Y5T4_9DEIO</name>
<dbReference type="InterPro" id="IPR050404">
    <property type="entry name" value="Heme-degrading_MO"/>
</dbReference>
<dbReference type="InterPro" id="IPR007138">
    <property type="entry name" value="ABM_dom"/>
</dbReference>
<dbReference type="AlphaFoldDB" id="A0A5C4Y5T4"/>
<dbReference type="EMBL" id="JACHEW010000001">
    <property type="protein sequence ID" value="MBB6015102.1"/>
    <property type="molecule type" value="Genomic_DNA"/>
</dbReference>
<evidence type="ECO:0000259" key="1">
    <source>
        <dbReference type="PROSITE" id="PS51725"/>
    </source>
</evidence>
<dbReference type="PROSITE" id="PS51725">
    <property type="entry name" value="ABM"/>
    <property type="match status" value="1"/>
</dbReference>
<evidence type="ECO:0000313" key="2">
    <source>
        <dbReference type="EMBL" id="MBB6015102.1"/>
    </source>
</evidence>
<dbReference type="OrthoDB" id="384737at2"/>
<evidence type="ECO:0000313" key="3">
    <source>
        <dbReference type="EMBL" id="TNM70928.1"/>
    </source>
</evidence>
<keyword evidence="3" id="KW-0560">Oxidoreductase</keyword>
<evidence type="ECO:0000313" key="4">
    <source>
        <dbReference type="Proteomes" id="UP000313988"/>
    </source>
</evidence>
<protein>
    <submittedName>
        <fullName evidence="3">Antibiotic biosynthesis monooxygenase</fullName>
    </submittedName>
    <submittedName>
        <fullName evidence="2">Heme-degrading monooxygenase HmoA</fullName>
    </submittedName>
</protein>